<name>A0ABD1LLG4_9FABA</name>
<feature type="region of interest" description="Disordered" evidence="1">
    <location>
        <begin position="65"/>
        <end position="243"/>
    </location>
</feature>
<feature type="compositionally biased region" description="Basic and acidic residues" evidence="1">
    <location>
        <begin position="95"/>
        <end position="134"/>
    </location>
</feature>
<feature type="compositionally biased region" description="Acidic residues" evidence="1">
    <location>
        <begin position="83"/>
        <end position="94"/>
    </location>
</feature>
<feature type="compositionally biased region" description="Basic and acidic residues" evidence="1">
    <location>
        <begin position="383"/>
        <end position="392"/>
    </location>
</feature>
<comment type="caution">
    <text evidence="3">The sequence shown here is derived from an EMBL/GenBank/DDBJ whole genome shotgun (WGS) entry which is preliminary data.</text>
</comment>
<keyword evidence="2" id="KW-1133">Transmembrane helix</keyword>
<dbReference type="EMBL" id="JBGMDY010000008">
    <property type="protein sequence ID" value="KAL2324308.1"/>
    <property type="molecule type" value="Genomic_DNA"/>
</dbReference>
<evidence type="ECO:0000256" key="2">
    <source>
        <dbReference type="SAM" id="Phobius"/>
    </source>
</evidence>
<feature type="compositionally biased region" description="Basic and acidic residues" evidence="1">
    <location>
        <begin position="162"/>
        <end position="187"/>
    </location>
</feature>
<feature type="compositionally biased region" description="Basic and acidic residues" evidence="1">
    <location>
        <begin position="143"/>
        <end position="154"/>
    </location>
</feature>
<organism evidence="3 4">
    <name type="scientific">Flemingia macrophylla</name>
    <dbReference type="NCBI Taxonomy" id="520843"/>
    <lineage>
        <taxon>Eukaryota</taxon>
        <taxon>Viridiplantae</taxon>
        <taxon>Streptophyta</taxon>
        <taxon>Embryophyta</taxon>
        <taxon>Tracheophyta</taxon>
        <taxon>Spermatophyta</taxon>
        <taxon>Magnoliopsida</taxon>
        <taxon>eudicotyledons</taxon>
        <taxon>Gunneridae</taxon>
        <taxon>Pentapetalae</taxon>
        <taxon>rosids</taxon>
        <taxon>fabids</taxon>
        <taxon>Fabales</taxon>
        <taxon>Fabaceae</taxon>
        <taxon>Papilionoideae</taxon>
        <taxon>50 kb inversion clade</taxon>
        <taxon>NPAAA clade</taxon>
        <taxon>indigoferoid/millettioid clade</taxon>
        <taxon>Phaseoleae</taxon>
        <taxon>Flemingia</taxon>
    </lineage>
</organism>
<feature type="compositionally biased region" description="Basic and acidic residues" evidence="1">
    <location>
        <begin position="195"/>
        <end position="216"/>
    </location>
</feature>
<feature type="compositionally biased region" description="Polar residues" evidence="1">
    <location>
        <begin position="393"/>
        <end position="413"/>
    </location>
</feature>
<keyword evidence="2" id="KW-0472">Membrane</keyword>
<feature type="region of interest" description="Disordered" evidence="1">
    <location>
        <begin position="325"/>
        <end position="347"/>
    </location>
</feature>
<feature type="compositionally biased region" description="Basic and acidic residues" evidence="1">
    <location>
        <begin position="501"/>
        <end position="526"/>
    </location>
</feature>
<feature type="compositionally biased region" description="Polar residues" evidence="1">
    <location>
        <begin position="425"/>
        <end position="437"/>
    </location>
</feature>
<gene>
    <name evidence="3" type="ORF">Fmac_023366</name>
</gene>
<protein>
    <submittedName>
        <fullName evidence="3">Uncharacterized protein</fullName>
    </submittedName>
</protein>
<feature type="compositionally biased region" description="Polar residues" evidence="1">
    <location>
        <begin position="451"/>
        <end position="460"/>
    </location>
</feature>
<feature type="compositionally biased region" description="Basic and acidic residues" evidence="1">
    <location>
        <begin position="438"/>
        <end position="450"/>
    </location>
</feature>
<feature type="compositionally biased region" description="Basic and acidic residues" evidence="1">
    <location>
        <begin position="67"/>
        <end position="82"/>
    </location>
</feature>
<keyword evidence="4" id="KW-1185">Reference proteome</keyword>
<feature type="transmembrane region" description="Helical" evidence="2">
    <location>
        <begin position="20"/>
        <end position="37"/>
    </location>
</feature>
<evidence type="ECO:0000256" key="1">
    <source>
        <dbReference type="SAM" id="MobiDB-lite"/>
    </source>
</evidence>
<dbReference type="Proteomes" id="UP001603857">
    <property type="component" value="Unassembled WGS sequence"/>
</dbReference>
<sequence>MIKRFPSRNHRSKGIKVKHVLQTILLLGVCFWLIYQVKHNHDKKKEFDKKDAKLSVSTKTNQILKLGRRDLHPVKHDHVKHEEEEEDEHTEEDEENKHGHEELEDGSRHETEELEDNKRDGREQGEEENKHGAEEQEEDENKNEDVEVEGRGGGDDEIDENDHEKPEVDTTDRDDAFFDEEKEKGEVDDNENEEKEGLVENQNNHEAREEHYKGDDASSAVAHDTHATSTEAETLSLENSDVNMEMDITKPENRTMYSDESARNQNDSGLKVLEGDEIDRTSSNMTTEETGNNTLSNPVEDISNLNKTATTNSDIYLEMSSNLTVTTTDGSNNDTGAGKDTSSLSEQNNTVMLYESDQTQNTTMNTTIPGDVKNVQTDGLEQSGKRISEENLHSTNSTVKTENGDATTGESSNLGGGEVEKTNKFVDSNGTENTYMNKRSDTSEVDKSKGNTETNETQNVDAVEDEMFKGDAQIGETDETSDSSSSTETFDSAEQDAIDSSDTRIHKDVTEARTDLDTLPDMRNEGDDSDETAAE</sequence>
<reference evidence="3 4" key="1">
    <citation type="submission" date="2024-08" db="EMBL/GenBank/DDBJ databases">
        <title>Insights into the chromosomal genome structure of Flemingia macrophylla.</title>
        <authorList>
            <person name="Ding Y."/>
            <person name="Zhao Y."/>
            <person name="Bi W."/>
            <person name="Wu M."/>
            <person name="Zhao G."/>
            <person name="Gong Y."/>
            <person name="Li W."/>
            <person name="Zhang P."/>
        </authorList>
    </citation>
    <scope>NUCLEOTIDE SEQUENCE [LARGE SCALE GENOMIC DNA]</scope>
    <source>
        <strain evidence="3">DYQJB</strain>
        <tissue evidence="3">Leaf</tissue>
    </source>
</reference>
<dbReference type="PANTHER" id="PTHR33700">
    <property type="entry name" value="MYB-LIKE PROTEIN X"/>
    <property type="match status" value="1"/>
</dbReference>
<dbReference type="PANTHER" id="PTHR33700:SF29">
    <property type="entry name" value="PROTEIN, PUTATIVE-RELATED"/>
    <property type="match status" value="1"/>
</dbReference>
<keyword evidence="2" id="KW-0812">Transmembrane</keyword>
<accession>A0ABD1LLG4</accession>
<proteinExistence type="predicted"/>
<evidence type="ECO:0000313" key="4">
    <source>
        <dbReference type="Proteomes" id="UP001603857"/>
    </source>
</evidence>
<dbReference type="AlphaFoldDB" id="A0ABD1LLG4"/>
<feature type="region of interest" description="Disordered" evidence="1">
    <location>
        <begin position="382"/>
        <end position="535"/>
    </location>
</feature>
<feature type="compositionally biased region" description="Polar residues" evidence="1">
    <location>
        <begin position="227"/>
        <end position="242"/>
    </location>
</feature>
<evidence type="ECO:0000313" key="3">
    <source>
        <dbReference type="EMBL" id="KAL2324308.1"/>
    </source>
</evidence>